<evidence type="ECO:0000256" key="8">
    <source>
        <dbReference type="SAM" id="SignalP"/>
    </source>
</evidence>
<keyword evidence="5" id="KW-0573">Peptidoglycan synthesis</keyword>
<dbReference type="InterPro" id="IPR012338">
    <property type="entry name" value="Beta-lactam/transpept-like"/>
</dbReference>
<feature type="domain" description="SPOR" evidence="9">
    <location>
        <begin position="325"/>
        <end position="405"/>
    </location>
</feature>
<dbReference type="PANTHER" id="PTHR21581:SF6">
    <property type="entry name" value="TRAFFICKING PROTEIN PARTICLE COMPLEX SUBUNIT 12"/>
    <property type="match status" value="1"/>
</dbReference>
<dbReference type="Gene3D" id="3.30.70.1070">
    <property type="entry name" value="Sporulation related repeat"/>
    <property type="match status" value="1"/>
</dbReference>
<protein>
    <submittedName>
        <fullName evidence="10">Serine hydrolase</fullName>
    </submittedName>
</protein>
<evidence type="ECO:0000259" key="9">
    <source>
        <dbReference type="PROSITE" id="PS51724"/>
    </source>
</evidence>
<evidence type="ECO:0000313" key="11">
    <source>
        <dbReference type="Proteomes" id="UP001595711"/>
    </source>
</evidence>
<dbReference type="SUPFAM" id="SSF110997">
    <property type="entry name" value="Sporulation related repeat"/>
    <property type="match status" value="1"/>
</dbReference>
<feature type="chain" id="PRO_5045966443" evidence="8">
    <location>
        <begin position="36"/>
        <end position="407"/>
    </location>
</feature>
<dbReference type="InterPro" id="IPR036680">
    <property type="entry name" value="SPOR-like_sf"/>
</dbReference>
<evidence type="ECO:0000313" key="10">
    <source>
        <dbReference type="EMBL" id="MFC3677197.1"/>
    </source>
</evidence>
<sequence length="407" mass="42995">MRQVAAKLGRTLSTIVTICFILVLAASLSPHAARAASYSAIVVDADTGRVLHAQDPDAARYPASLTKMMTLYMTFDALKEGRLKMSQRLPISAHAAAQPYGIDLRAGQTISVHDAILAAITKSANNAAVVLAEALGGTETKFADLMTRRARQLGMTNTVFKNASGLPNSRQKSTARDMARLGIALVKNHKDYYSYFSTAEFEWKDATIPNHNHILTRYDGADGIKTGYIAASGFNLVASAKRGGHRIVAVVFGGSSVKARDNRMVQLLDIGFDKIGDTPTVMAEKKGSDDAGFGLIASADAATAHPPKAAARKIVVADAGTTGAGAGAGDWAVQLGAFRRPAAAEKLLNRVRGKLPAAEPLVEPIEAGKTTLYRARMTGLSETDAQSACARLKREKVTCSVVSPDAG</sequence>
<keyword evidence="3 10" id="KW-0378">Hydrolase</keyword>
<accession>A0ABV7VJX8</accession>
<dbReference type="Pfam" id="PF05036">
    <property type="entry name" value="SPOR"/>
    <property type="match status" value="1"/>
</dbReference>
<evidence type="ECO:0000256" key="1">
    <source>
        <dbReference type="ARBA" id="ARBA00007164"/>
    </source>
</evidence>
<dbReference type="SUPFAM" id="SSF56601">
    <property type="entry name" value="beta-lactamase/transpeptidase-like"/>
    <property type="match status" value="1"/>
</dbReference>
<dbReference type="Gene3D" id="3.40.710.10">
    <property type="entry name" value="DD-peptidase/beta-lactamase superfamily"/>
    <property type="match status" value="1"/>
</dbReference>
<dbReference type="PRINTS" id="PR00725">
    <property type="entry name" value="DADACBPTASE1"/>
</dbReference>
<comment type="similarity">
    <text evidence="1 7">Belongs to the peptidase S11 family.</text>
</comment>
<evidence type="ECO:0000256" key="5">
    <source>
        <dbReference type="ARBA" id="ARBA00022984"/>
    </source>
</evidence>
<evidence type="ECO:0000256" key="2">
    <source>
        <dbReference type="ARBA" id="ARBA00022729"/>
    </source>
</evidence>
<gene>
    <name evidence="10" type="ORF">ACFOOQ_16695</name>
</gene>
<dbReference type="InterPro" id="IPR001967">
    <property type="entry name" value="Peptidase_S11_N"/>
</dbReference>
<reference evidence="11" key="1">
    <citation type="journal article" date="2019" name="Int. J. Syst. Evol. Microbiol.">
        <title>The Global Catalogue of Microorganisms (GCM) 10K type strain sequencing project: providing services to taxonomists for standard genome sequencing and annotation.</title>
        <authorList>
            <consortium name="The Broad Institute Genomics Platform"/>
            <consortium name="The Broad Institute Genome Sequencing Center for Infectious Disease"/>
            <person name="Wu L."/>
            <person name="Ma J."/>
        </authorList>
    </citation>
    <scope>NUCLEOTIDE SEQUENCE [LARGE SCALE GENOMIC DNA]</scope>
    <source>
        <strain evidence="11">KCTC 42182</strain>
    </source>
</reference>
<organism evidence="10 11">
    <name type="scientific">Ferrovibrio xuzhouensis</name>
    <dbReference type="NCBI Taxonomy" id="1576914"/>
    <lineage>
        <taxon>Bacteria</taxon>
        <taxon>Pseudomonadati</taxon>
        <taxon>Pseudomonadota</taxon>
        <taxon>Alphaproteobacteria</taxon>
        <taxon>Rhodospirillales</taxon>
        <taxon>Rhodospirillaceae</taxon>
        <taxon>Ferrovibrio</taxon>
    </lineage>
</organism>
<dbReference type="Proteomes" id="UP001595711">
    <property type="component" value="Unassembled WGS sequence"/>
</dbReference>
<keyword evidence="6" id="KW-0961">Cell wall biogenesis/degradation</keyword>
<dbReference type="RefSeq" id="WP_379728742.1">
    <property type="nucleotide sequence ID" value="NZ_JBHRYJ010000004.1"/>
</dbReference>
<proteinExistence type="inferred from homology"/>
<keyword evidence="4" id="KW-0133">Cell shape</keyword>
<dbReference type="PROSITE" id="PS51724">
    <property type="entry name" value="SPOR"/>
    <property type="match status" value="1"/>
</dbReference>
<evidence type="ECO:0000256" key="4">
    <source>
        <dbReference type="ARBA" id="ARBA00022960"/>
    </source>
</evidence>
<evidence type="ECO:0000256" key="7">
    <source>
        <dbReference type="RuleBase" id="RU004016"/>
    </source>
</evidence>
<dbReference type="Pfam" id="PF00768">
    <property type="entry name" value="Peptidase_S11"/>
    <property type="match status" value="1"/>
</dbReference>
<dbReference type="PANTHER" id="PTHR21581">
    <property type="entry name" value="D-ALANYL-D-ALANINE CARBOXYPEPTIDASE"/>
    <property type="match status" value="1"/>
</dbReference>
<dbReference type="EMBL" id="JBHRYJ010000004">
    <property type="protein sequence ID" value="MFC3677197.1"/>
    <property type="molecule type" value="Genomic_DNA"/>
</dbReference>
<keyword evidence="2 8" id="KW-0732">Signal</keyword>
<evidence type="ECO:0000256" key="6">
    <source>
        <dbReference type="ARBA" id="ARBA00023316"/>
    </source>
</evidence>
<name>A0ABV7VJX8_9PROT</name>
<feature type="signal peptide" evidence="8">
    <location>
        <begin position="1"/>
        <end position="35"/>
    </location>
</feature>
<dbReference type="InterPro" id="IPR007730">
    <property type="entry name" value="SPOR-like_dom"/>
</dbReference>
<keyword evidence="11" id="KW-1185">Reference proteome</keyword>
<dbReference type="InterPro" id="IPR018044">
    <property type="entry name" value="Peptidase_S11"/>
</dbReference>
<dbReference type="GO" id="GO:0016787">
    <property type="term" value="F:hydrolase activity"/>
    <property type="evidence" value="ECO:0007669"/>
    <property type="project" value="UniProtKB-KW"/>
</dbReference>
<comment type="caution">
    <text evidence="10">The sequence shown here is derived from an EMBL/GenBank/DDBJ whole genome shotgun (WGS) entry which is preliminary data.</text>
</comment>
<evidence type="ECO:0000256" key="3">
    <source>
        <dbReference type="ARBA" id="ARBA00022801"/>
    </source>
</evidence>